<dbReference type="Proteomes" id="UP000516404">
    <property type="component" value="Chromosome"/>
</dbReference>
<dbReference type="GO" id="GO:0000155">
    <property type="term" value="F:phosphorelay sensor kinase activity"/>
    <property type="evidence" value="ECO:0007669"/>
    <property type="project" value="InterPro"/>
</dbReference>
<dbReference type="KEGG" id="rter:IDM49_11260"/>
<evidence type="ECO:0000256" key="8">
    <source>
        <dbReference type="ARBA" id="ARBA00023012"/>
    </source>
</evidence>
<dbReference type="CDD" id="cd16917">
    <property type="entry name" value="HATPase_UhpB-NarQ-NarX-like"/>
    <property type="match status" value="1"/>
</dbReference>
<evidence type="ECO:0000256" key="4">
    <source>
        <dbReference type="ARBA" id="ARBA00022679"/>
    </source>
</evidence>
<dbReference type="GO" id="GO:0005524">
    <property type="term" value="F:ATP binding"/>
    <property type="evidence" value="ECO:0007669"/>
    <property type="project" value="UniProtKB-KW"/>
</dbReference>
<accession>A0A7H2BDK3</accession>
<evidence type="ECO:0000256" key="5">
    <source>
        <dbReference type="ARBA" id="ARBA00022741"/>
    </source>
</evidence>
<dbReference type="InterPro" id="IPR011712">
    <property type="entry name" value="Sig_transdc_His_kin_sub3_dim/P"/>
</dbReference>
<feature type="transmembrane region" description="Helical" evidence="9">
    <location>
        <begin position="131"/>
        <end position="151"/>
    </location>
</feature>
<organism evidence="12 13">
    <name type="scientific">Rothia terrae</name>
    <dbReference type="NCBI Taxonomy" id="396015"/>
    <lineage>
        <taxon>Bacteria</taxon>
        <taxon>Bacillati</taxon>
        <taxon>Actinomycetota</taxon>
        <taxon>Actinomycetes</taxon>
        <taxon>Micrococcales</taxon>
        <taxon>Micrococcaceae</taxon>
        <taxon>Rothia</taxon>
    </lineage>
</organism>
<dbReference type="Pfam" id="PF02518">
    <property type="entry name" value="HATPase_c"/>
    <property type="match status" value="1"/>
</dbReference>
<evidence type="ECO:0000256" key="6">
    <source>
        <dbReference type="ARBA" id="ARBA00022777"/>
    </source>
</evidence>
<dbReference type="PANTHER" id="PTHR24421">
    <property type="entry name" value="NITRATE/NITRITE SENSOR PROTEIN NARX-RELATED"/>
    <property type="match status" value="1"/>
</dbReference>
<dbReference type="SUPFAM" id="SSF55874">
    <property type="entry name" value="ATPase domain of HSP90 chaperone/DNA topoisomerase II/histidine kinase"/>
    <property type="match status" value="1"/>
</dbReference>
<evidence type="ECO:0000259" key="11">
    <source>
        <dbReference type="Pfam" id="PF07730"/>
    </source>
</evidence>
<dbReference type="GO" id="GO:0046983">
    <property type="term" value="F:protein dimerization activity"/>
    <property type="evidence" value="ECO:0007669"/>
    <property type="project" value="InterPro"/>
</dbReference>
<keyword evidence="3" id="KW-0597">Phosphoprotein</keyword>
<dbReference type="Pfam" id="PF07730">
    <property type="entry name" value="HisKA_3"/>
    <property type="match status" value="1"/>
</dbReference>
<dbReference type="GeneID" id="96624819"/>
<keyword evidence="9" id="KW-0472">Membrane</keyword>
<dbReference type="EC" id="2.7.13.3" evidence="2"/>
<dbReference type="GO" id="GO:0016020">
    <property type="term" value="C:membrane"/>
    <property type="evidence" value="ECO:0007669"/>
    <property type="project" value="InterPro"/>
</dbReference>
<evidence type="ECO:0000256" key="3">
    <source>
        <dbReference type="ARBA" id="ARBA00022553"/>
    </source>
</evidence>
<keyword evidence="13" id="KW-1185">Reference proteome</keyword>
<comment type="catalytic activity">
    <reaction evidence="1">
        <text>ATP + protein L-histidine = ADP + protein N-phospho-L-histidine.</text>
        <dbReference type="EC" id="2.7.13.3"/>
    </reaction>
</comment>
<feature type="domain" description="Histidine kinase/HSP90-like ATPase" evidence="10">
    <location>
        <begin position="297"/>
        <end position="389"/>
    </location>
</feature>
<feature type="transmembrane region" description="Helical" evidence="9">
    <location>
        <begin position="71"/>
        <end position="86"/>
    </location>
</feature>
<proteinExistence type="predicted"/>
<feature type="transmembrane region" description="Helical" evidence="9">
    <location>
        <begin position="20"/>
        <end position="41"/>
    </location>
</feature>
<feature type="domain" description="Signal transduction histidine kinase subgroup 3 dimerisation and phosphoacceptor" evidence="11">
    <location>
        <begin position="181"/>
        <end position="246"/>
    </location>
</feature>
<keyword evidence="8" id="KW-0902">Two-component regulatory system</keyword>
<reference evidence="12 13" key="1">
    <citation type="submission" date="2020-09" db="EMBL/GenBank/DDBJ databases">
        <title>Investigation of environmental microbes.</title>
        <authorList>
            <person name="Ou Y."/>
            <person name="Kang Q."/>
        </authorList>
    </citation>
    <scope>NUCLEOTIDE SEQUENCE [LARGE SCALE GENOMIC DNA]</scope>
    <source>
        <strain evidence="12 13">KJZ-14</strain>
    </source>
</reference>
<dbReference type="RefSeq" id="WP_190724573.1">
    <property type="nucleotide sequence ID" value="NZ_CP061539.1"/>
</dbReference>
<feature type="transmembrane region" description="Helical" evidence="9">
    <location>
        <begin position="93"/>
        <end position="111"/>
    </location>
</feature>
<keyword evidence="4" id="KW-0808">Transferase</keyword>
<dbReference type="InterPro" id="IPR050482">
    <property type="entry name" value="Sensor_HK_TwoCompSys"/>
</dbReference>
<sequence>MLGLLTLVLYSENVMQRPEAVIWWQAAAIVVGGLFFSVAIYYRKLFPMSWLVLGIVCDVATVWWLGPSSSIAGFTLWVMLYTVAVNRQTRTVATAYILLAIYSVIVSLPIMDPQWRNQISATDSNVSQLDLWIILSMRLTLLLVTHLTIVVTGRSVRRNRIFEQEILRHFEQTQTLAATEERNRIAREMHDVVAHSLTVMITLSDGARLVGQKNPERAGEVLQELSSTGRKALADMRRTLGVLREENSAASLTPAEGTAEDAVENLRELAESFSSTGLNVDFTHEGAAVPEDNNLRLSLYRIVQESLTNALRYGQDAQNITVRLSVALPDIFITIVNDGSMVGGSSPLPPSIGTGKGITGMRERAAFYNGTVNVGPNDVGGWTVRAHLKWDDGTKGEA</sequence>
<dbReference type="Gene3D" id="3.30.565.10">
    <property type="entry name" value="Histidine kinase-like ATPase, C-terminal domain"/>
    <property type="match status" value="1"/>
</dbReference>
<dbReference type="PANTHER" id="PTHR24421:SF10">
    <property type="entry name" value="NITRATE_NITRITE SENSOR PROTEIN NARQ"/>
    <property type="match status" value="1"/>
</dbReference>
<evidence type="ECO:0000313" key="13">
    <source>
        <dbReference type="Proteomes" id="UP000516404"/>
    </source>
</evidence>
<gene>
    <name evidence="12" type="ORF">IDM49_11260</name>
</gene>
<keyword evidence="5" id="KW-0547">Nucleotide-binding</keyword>
<keyword evidence="9" id="KW-0812">Transmembrane</keyword>
<dbReference type="EMBL" id="CP061539">
    <property type="protein sequence ID" value="QNV37749.1"/>
    <property type="molecule type" value="Genomic_DNA"/>
</dbReference>
<protein>
    <recommendedName>
        <fullName evidence="2">histidine kinase</fullName>
        <ecNumber evidence="2">2.7.13.3</ecNumber>
    </recommendedName>
</protein>
<keyword evidence="7" id="KW-0067">ATP-binding</keyword>
<evidence type="ECO:0000256" key="9">
    <source>
        <dbReference type="SAM" id="Phobius"/>
    </source>
</evidence>
<dbReference type="AlphaFoldDB" id="A0A7H2BDK3"/>
<evidence type="ECO:0000259" key="10">
    <source>
        <dbReference type="Pfam" id="PF02518"/>
    </source>
</evidence>
<evidence type="ECO:0000256" key="7">
    <source>
        <dbReference type="ARBA" id="ARBA00022840"/>
    </source>
</evidence>
<keyword evidence="9" id="KW-1133">Transmembrane helix</keyword>
<dbReference type="InterPro" id="IPR003594">
    <property type="entry name" value="HATPase_dom"/>
</dbReference>
<evidence type="ECO:0000256" key="1">
    <source>
        <dbReference type="ARBA" id="ARBA00000085"/>
    </source>
</evidence>
<dbReference type="Gene3D" id="1.20.5.1930">
    <property type="match status" value="1"/>
</dbReference>
<name>A0A7H2BDK3_9MICC</name>
<keyword evidence="6 12" id="KW-0418">Kinase</keyword>
<evidence type="ECO:0000313" key="12">
    <source>
        <dbReference type="EMBL" id="QNV37749.1"/>
    </source>
</evidence>
<evidence type="ECO:0000256" key="2">
    <source>
        <dbReference type="ARBA" id="ARBA00012438"/>
    </source>
</evidence>
<dbReference type="InterPro" id="IPR036890">
    <property type="entry name" value="HATPase_C_sf"/>
</dbReference>